<dbReference type="Proteomes" id="UP001500975">
    <property type="component" value="Unassembled WGS sequence"/>
</dbReference>
<organism evidence="1 2">
    <name type="scientific">Variovorax defluvii</name>
    <dbReference type="NCBI Taxonomy" id="913761"/>
    <lineage>
        <taxon>Bacteria</taxon>
        <taxon>Pseudomonadati</taxon>
        <taxon>Pseudomonadota</taxon>
        <taxon>Betaproteobacteria</taxon>
        <taxon>Burkholderiales</taxon>
        <taxon>Comamonadaceae</taxon>
        <taxon>Variovorax</taxon>
    </lineage>
</organism>
<accession>A0ABP8HNM1</accession>
<reference evidence="2" key="1">
    <citation type="journal article" date="2019" name="Int. J. Syst. Evol. Microbiol.">
        <title>The Global Catalogue of Microorganisms (GCM) 10K type strain sequencing project: providing services to taxonomists for standard genome sequencing and annotation.</title>
        <authorList>
            <consortium name="The Broad Institute Genomics Platform"/>
            <consortium name="The Broad Institute Genome Sequencing Center for Infectious Disease"/>
            <person name="Wu L."/>
            <person name="Ma J."/>
        </authorList>
    </citation>
    <scope>NUCLEOTIDE SEQUENCE [LARGE SCALE GENOMIC DNA]</scope>
    <source>
        <strain evidence="2">JCM 17804</strain>
    </source>
</reference>
<name>A0ABP8HNM1_9BURK</name>
<evidence type="ECO:0000313" key="1">
    <source>
        <dbReference type="EMBL" id="GAA4341842.1"/>
    </source>
</evidence>
<comment type="caution">
    <text evidence="1">The sequence shown here is derived from an EMBL/GenBank/DDBJ whole genome shotgun (WGS) entry which is preliminary data.</text>
</comment>
<keyword evidence="2" id="KW-1185">Reference proteome</keyword>
<dbReference type="EMBL" id="BAABGJ010000020">
    <property type="protein sequence ID" value="GAA4341842.1"/>
    <property type="molecule type" value="Genomic_DNA"/>
</dbReference>
<proteinExistence type="predicted"/>
<gene>
    <name evidence="1" type="ORF">GCM10023165_23000</name>
</gene>
<evidence type="ECO:0000313" key="2">
    <source>
        <dbReference type="Proteomes" id="UP001500975"/>
    </source>
</evidence>
<sequence>MRRDGSAKPLSGKANDIIVPAASLARNMLDGIHIVDFGCTGSASAGSRYPISQFNDTAGRKTV</sequence>
<protein>
    <submittedName>
        <fullName evidence="1">Uncharacterized protein</fullName>
    </submittedName>
</protein>